<evidence type="ECO:0000256" key="1">
    <source>
        <dbReference type="SAM" id="SignalP"/>
    </source>
</evidence>
<protein>
    <submittedName>
        <fullName evidence="2">Uncharacterized protein</fullName>
    </submittedName>
</protein>
<keyword evidence="3" id="KW-1185">Reference proteome</keyword>
<dbReference type="Proteomes" id="UP001590950">
    <property type="component" value="Unassembled WGS sequence"/>
</dbReference>
<gene>
    <name evidence="2" type="ORF">N7G274_007452</name>
</gene>
<proteinExistence type="predicted"/>
<organism evidence="2 3">
    <name type="scientific">Stereocaulon virgatum</name>
    <dbReference type="NCBI Taxonomy" id="373712"/>
    <lineage>
        <taxon>Eukaryota</taxon>
        <taxon>Fungi</taxon>
        <taxon>Dikarya</taxon>
        <taxon>Ascomycota</taxon>
        <taxon>Pezizomycotina</taxon>
        <taxon>Lecanoromycetes</taxon>
        <taxon>OSLEUM clade</taxon>
        <taxon>Lecanoromycetidae</taxon>
        <taxon>Lecanorales</taxon>
        <taxon>Lecanorineae</taxon>
        <taxon>Stereocaulaceae</taxon>
        <taxon>Stereocaulon</taxon>
    </lineage>
</organism>
<dbReference type="EMBL" id="JBEFKJ010000024">
    <property type="protein sequence ID" value="KAL2039593.1"/>
    <property type="molecule type" value="Genomic_DNA"/>
</dbReference>
<reference evidence="2 3" key="1">
    <citation type="submission" date="2024-09" db="EMBL/GenBank/DDBJ databases">
        <title>Rethinking Asexuality: The Enigmatic Case of Functional Sexual Genes in Lepraria (Stereocaulaceae).</title>
        <authorList>
            <person name="Doellman M."/>
            <person name="Sun Y."/>
            <person name="Barcenas-Pena A."/>
            <person name="Lumbsch H.T."/>
            <person name="Grewe F."/>
        </authorList>
    </citation>
    <scope>NUCLEOTIDE SEQUENCE [LARGE SCALE GENOMIC DNA]</scope>
    <source>
        <strain evidence="2 3">Mercado 3170</strain>
    </source>
</reference>
<accession>A0ABR4A8C8</accession>
<feature type="signal peptide" evidence="1">
    <location>
        <begin position="1"/>
        <end position="17"/>
    </location>
</feature>
<feature type="chain" id="PRO_5046617675" evidence="1">
    <location>
        <begin position="18"/>
        <end position="176"/>
    </location>
</feature>
<evidence type="ECO:0000313" key="3">
    <source>
        <dbReference type="Proteomes" id="UP001590950"/>
    </source>
</evidence>
<name>A0ABR4A8C8_9LECA</name>
<comment type="caution">
    <text evidence="2">The sequence shown here is derived from an EMBL/GenBank/DDBJ whole genome shotgun (WGS) entry which is preliminary data.</text>
</comment>
<evidence type="ECO:0000313" key="2">
    <source>
        <dbReference type="EMBL" id="KAL2039593.1"/>
    </source>
</evidence>
<keyword evidence="1" id="KW-0732">Signal</keyword>
<sequence length="176" mass="19302">MILIVLSFLFLPFTILATPFTLGAAGNPTLARFTNNTVDVQLAKSCPPPPPDAKPISFGFEKLGFIGWIETDSLTICLDVIAIFQLTHCYGSLRNSESVECAFDEWLAKGDIKIYIKNEYELWLHLEGTIFKKTWNKDIHVLDLPHNKGATAAFNSGLDSSPAIASSIPTLMPATS</sequence>